<dbReference type="InterPro" id="IPR053967">
    <property type="entry name" value="LlgE_F_G-like_D1"/>
</dbReference>
<gene>
    <name evidence="5" type="ORF">METZ01_LOCUS233221</name>
</gene>
<evidence type="ECO:0008006" key="6">
    <source>
        <dbReference type="Google" id="ProtNLM"/>
    </source>
</evidence>
<name>A0A382H093_9ZZZZ</name>
<dbReference type="NCBIfam" id="TIGR03506">
    <property type="entry name" value="FlgEFG_subfam"/>
    <property type="match status" value="2"/>
</dbReference>
<dbReference type="Pfam" id="PF22692">
    <property type="entry name" value="LlgE_F_G_D1"/>
    <property type="match status" value="1"/>
</dbReference>
<dbReference type="InterPro" id="IPR020013">
    <property type="entry name" value="Flagellar_FlgE/F/G"/>
</dbReference>
<dbReference type="GO" id="GO:0071978">
    <property type="term" value="P:bacterial-type flagellum-dependent swarming motility"/>
    <property type="evidence" value="ECO:0007669"/>
    <property type="project" value="TreeGrafter"/>
</dbReference>
<dbReference type="NCBIfam" id="TIGR02490">
    <property type="entry name" value="flgF"/>
    <property type="match status" value="1"/>
</dbReference>
<dbReference type="InterPro" id="IPR037925">
    <property type="entry name" value="FlgE/F/G-like"/>
</dbReference>
<reference evidence="5" key="1">
    <citation type="submission" date="2018-05" db="EMBL/GenBank/DDBJ databases">
        <authorList>
            <person name="Lanie J.A."/>
            <person name="Ng W.-L."/>
            <person name="Kazmierczak K.M."/>
            <person name="Andrzejewski T.M."/>
            <person name="Davidsen T.M."/>
            <person name="Wayne K.J."/>
            <person name="Tettelin H."/>
            <person name="Glass J.I."/>
            <person name="Rusch D."/>
            <person name="Podicherti R."/>
            <person name="Tsui H.-C.T."/>
            <person name="Winkler M.E."/>
        </authorList>
    </citation>
    <scope>NUCLEOTIDE SEQUENCE</scope>
</reference>
<evidence type="ECO:0000259" key="2">
    <source>
        <dbReference type="Pfam" id="PF00460"/>
    </source>
</evidence>
<dbReference type="InterPro" id="IPR001444">
    <property type="entry name" value="Flag_bb_rod_N"/>
</dbReference>
<protein>
    <recommendedName>
        <fullName evidence="6">Flagellar basal-body/hook protein C-terminal domain-containing protein</fullName>
    </recommendedName>
</protein>
<dbReference type="Pfam" id="PF06429">
    <property type="entry name" value="Flg_bbr_C"/>
    <property type="match status" value="1"/>
</dbReference>
<sequence length="263" mass="28270">MHEGIIIAASGGVKQQIKMDVLANNLANLNNAGFKADGLVFREIFPPFKDGSNFESSRNASLPPDESNETVAYVAVDSAYTNHSQGPFHKTGNVLDVALDGEGFFEVETPQGSRYTRNGNFNLDKNSNLITHEGNFVLGDDKQKIQVDTTGGAVSILSDGTISVGSGLENANIGTIGLVKFIDTGALAKEGNGLYKVIDNNVKPEKANEIKVRQGFLERSNVNSIEEMTNMITAIRAFEAYQKVIQTIDEADEAAVNTIGRVA</sequence>
<dbReference type="PANTHER" id="PTHR30435">
    <property type="entry name" value="FLAGELLAR PROTEIN"/>
    <property type="match status" value="1"/>
</dbReference>
<feature type="domain" description="Flagellar basal-body/hook protein C-terminal" evidence="3">
    <location>
        <begin position="213"/>
        <end position="257"/>
    </location>
</feature>
<dbReference type="GO" id="GO:0030694">
    <property type="term" value="C:bacterial-type flagellum basal body, rod"/>
    <property type="evidence" value="ECO:0007669"/>
    <property type="project" value="InterPro"/>
</dbReference>
<proteinExistence type="inferred from homology"/>
<dbReference type="Pfam" id="PF00460">
    <property type="entry name" value="Flg_bb_rod"/>
    <property type="match status" value="1"/>
</dbReference>
<dbReference type="InterPro" id="IPR010930">
    <property type="entry name" value="Flg_bb/hook_C_dom"/>
</dbReference>
<dbReference type="InterPro" id="IPR012836">
    <property type="entry name" value="FlgF"/>
</dbReference>
<feature type="domain" description="Flagellar hook protein FlgE/F/G-like D1" evidence="4">
    <location>
        <begin position="98"/>
        <end position="164"/>
    </location>
</feature>
<dbReference type="PANTHER" id="PTHR30435:SF19">
    <property type="entry name" value="FLAGELLAR BASAL-BODY ROD PROTEIN FLGG"/>
    <property type="match status" value="1"/>
</dbReference>
<comment type="similarity">
    <text evidence="1">Belongs to the flagella basal body rod proteins family.</text>
</comment>
<feature type="domain" description="Flagellar basal body rod protein N-terminal" evidence="2">
    <location>
        <begin position="8"/>
        <end position="35"/>
    </location>
</feature>
<organism evidence="5">
    <name type="scientific">marine metagenome</name>
    <dbReference type="NCBI Taxonomy" id="408172"/>
    <lineage>
        <taxon>unclassified sequences</taxon>
        <taxon>metagenomes</taxon>
        <taxon>ecological metagenomes</taxon>
    </lineage>
</organism>
<evidence type="ECO:0000313" key="5">
    <source>
        <dbReference type="EMBL" id="SVB80367.1"/>
    </source>
</evidence>
<evidence type="ECO:0000259" key="4">
    <source>
        <dbReference type="Pfam" id="PF22692"/>
    </source>
</evidence>
<dbReference type="SUPFAM" id="SSF117143">
    <property type="entry name" value="Flagellar hook protein flgE"/>
    <property type="match status" value="1"/>
</dbReference>
<accession>A0A382H093</accession>
<evidence type="ECO:0000256" key="1">
    <source>
        <dbReference type="ARBA" id="ARBA00009677"/>
    </source>
</evidence>
<evidence type="ECO:0000259" key="3">
    <source>
        <dbReference type="Pfam" id="PF06429"/>
    </source>
</evidence>
<dbReference type="EMBL" id="UINC01058287">
    <property type="protein sequence ID" value="SVB80367.1"/>
    <property type="molecule type" value="Genomic_DNA"/>
</dbReference>
<dbReference type="AlphaFoldDB" id="A0A382H093"/>